<evidence type="ECO:0000256" key="2">
    <source>
        <dbReference type="SAM" id="SignalP"/>
    </source>
</evidence>
<keyword evidence="1" id="KW-0472">Membrane</keyword>
<feature type="transmembrane region" description="Helical" evidence="1">
    <location>
        <begin position="31"/>
        <end position="53"/>
    </location>
</feature>
<proteinExistence type="predicted"/>
<protein>
    <submittedName>
        <fullName evidence="3">Uncharacterized protein</fullName>
    </submittedName>
</protein>
<dbReference type="Proteomes" id="UP000812287">
    <property type="component" value="Unassembled WGS sequence"/>
</dbReference>
<name>A0A9P7VYL6_9AGAR</name>
<keyword evidence="1" id="KW-1133">Transmembrane helix</keyword>
<keyword evidence="1" id="KW-0812">Transmembrane</keyword>
<comment type="caution">
    <text evidence="3">The sequence shown here is derived from an EMBL/GenBank/DDBJ whole genome shotgun (WGS) entry which is preliminary data.</text>
</comment>
<sequence length="314" mass="34319">MEGRLVLSLIALLALFLVALAVEPTAYRSLFFFPTATLALYIVFFTTTSNALLDSSIGGWSTTIVLYASDYLVLTTDVQRELRKCDQQAGRISKKSFLARLKWAAALCFSLGWAQPAAVLPPCTRQSVTQLWLKVGLCLLLLDAGSALNGLNPAFVNRESITLYGVKRRFLSLLGFGTGTVSVLNIQHCLLFLVTGERVTSALFGRLADGYTVQRFWGTFFVVPMLSSSFYVILERPGINAYEKCAETGFFVSSADFPLAVVLIVACALLSISCASSETRKLCSLFRTASYCLFYIRLLASAPGMFGHPSVGVW</sequence>
<feature type="chain" id="PRO_5040176531" evidence="2">
    <location>
        <begin position="22"/>
        <end position="314"/>
    </location>
</feature>
<feature type="transmembrane region" description="Helical" evidence="1">
    <location>
        <begin position="216"/>
        <end position="234"/>
    </location>
</feature>
<evidence type="ECO:0000256" key="1">
    <source>
        <dbReference type="SAM" id="Phobius"/>
    </source>
</evidence>
<dbReference type="OrthoDB" id="1077582at2759"/>
<dbReference type="EMBL" id="MU250529">
    <property type="protein sequence ID" value="KAG7448845.1"/>
    <property type="molecule type" value="Genomic_DNA"/>
</dbReference>
<dbReference type="GeneID" id="66104346"/>
<gene>
    <name evidence="3" type="ORF">BT62DRAFT_730563</name>
</gene>
<accession>A0A9P7VYL6</accession>
<feature type="signal peptide" evidence="2">
    <location>
        <begin position="1"/>
        <end position="21"/>
    </location>
</feature>
<evidence type="ECO:0000313" key="4">
    <source>
        <dbReference type="Proteomes" id="UP000812287"/>
    </source>
</evidence>
<keyword evidence="2" id="KW-0732">Signal</keyword>
<evidence type="ECO:0000313" key="3">
    <source>
        <dbReference type="EMBL" id="KAG7448845.1"/>
    </source>
</evidence>
<dbReference type="RefSeq" id="XP_043042345.1">
    <property type="nucleotide sequence ID" value="XM_043182050.1"/>
</dbReference>
<organism evidence="3 4">
    <name type="scientific">Guyanagaster necrorhizus</name>
    <dbReference type="NCBI Taxonomy" id="856835"/>
    <lineage>
        <taxon>Eukaryota</taxon>
        <taxon>Fungi</taxon>
        <taxon>Dikarya</taxon>
        <taxon>Basidiomycota</taxon>
        <taxon>Agaricomycotina</taxon>
        <taxon>Agaricomycetes</taxon>
        <taxon>Agaricomycetidae</taxon>
        <taxon>Agaricales</taxon>
        <taxon>Marasmiineae</taxon>
        <taxon>Physalacriaceae</taxon>
        <taxon>Guyanagaster</taxon>
    </lineage>
</organism>
<reference evidence="3" key="1">
    <citation type="submission" date="2020-11" db="EMBL/GenBank/DDBJ databases">
        <title>Adaptations for nitrogen fixation in a non-lichenized fungal sporocarp promotes dispersal by wood-feeding termites.</title>
        <authorList>
            <consortium name="DOE Joint Genome Institute"/>
            <person name="Koch R.A."/>
            <person name="Yoon G."/>
            <person name="Arayal U."/>
            <person name="Lail K."/>
            <person name="Amirebrahimi M."/>
            <person name="Labutti K."/>
            <person name="Lipzen A."/>
            <person name="Riley R."/>
            <person name="Barry K."/>
            <person name="Henrissat B."/>
            <person name="Grigoriev I.V."/>
            <person name="Herr J.R."/>
            <person name="Aime M.C."/>
        </authorList>
    </citation>
    <scope>NUCLEOTIDE SEQUENCE</scope>
    <source>
        <strain evidence="3">MCA 3950</strain>
    </source>
</reference>
<keyword evidence="4" id="KW-1185">Reference proteome</keyword>
<dbReference type="AlphaFoldDB" id="A0A9P7VYL6"/>
<feature type="transmembrane region" description="Helical" evidence="1">
    <location>
        <begin position="255"/>
        <end position="273"/>
    </location>
</feature>